<name>A0A480AGG3_9CYAN</name>
<evidence type="ECO:0000313" key="2">
    <source>
        <dbReference type="Proteomes" id="UP000299367"/>
    </source>
</evidence>
<comment type="caution">
    <text evidence="1">The sequence shown here is derived from an EMBL/GenBank/DDBJ whole genome shotgun (WGS) entry which is preliminary data.</text>
</comment>
<dbReference type="RefSeq" id="WP_137906990.1">
    <property type="nucleotide sequence ID" value="NZ_BJCF01000006.1"/>
</dbReference>
<proteinExistence type="predicted"/>
<evidence type="ECO:0000313" key="1">
    <source>
        <dbReference type="EMBL" id="GCL41244.1"/>
    </source>
</evidence>
<dbReference type="EMBL" id="BJCF01000006">
    <property type="protein sequence ID" value="GCL41244.1"/>
    <property type="molecule type" value="Genomic_DNA"/>
</dbReference>
<accession>A0A480AGG3</accession>
<sequence length="69" mass="8046">MTTYKQLQDYIKTKHQVTVKTCWIAHAKEQLGLAIKASQRSSQGKPRVYPCPPDRLPLIREAFEHFHLL</sequence>
<reference evidence="2" key="1">
    <citation type="submission" date="2019-02" db="EMBL/GenBank/DDBJ databases">
        <title>Draft genome sequence of Dolichospermum planctonicum NIES-80.</title>
        <authorList>
            <person name="Yamaguchi H."/>
            <person name="Suzuki S."/>
            <person name="Kawachi M."/>
        </authorList>
    </citation>
    <scope>NUCLEOTIDE SEQUENCE [LARGE SCALE GENOMIC DNA]</scope>
    <source>
        <strain evidence="2">NIES-80</strain>
    </source>
</reference>
<protein>
    <submittedName>
        <fullName evidence="1">Uncharacterized protein</fullName>
    </submittedName>
</protein>
<dbReference type="OrthoDB" id="6710127at2"/>
<dbReference type="AlphaFoldDB" id="A0A480AGG3"/>
<gene>
    <name evidence="1" type="ORF">NIES80_09380</name>
</gene>
<dbReference type="Proteomes" id="UP000299367">
    <property type="component" value="Unassembled WGS sequence"/>
</dbReference>
<organism evidence="1 2">
    <name type="scientific">Dolichospermum planctonicum</name>
    <dbReference type="NCBI Taxonomy" id="136072"/>
    <lineage>
        <taxon>Bacteria</taxon>
        <taxon>Bacillati</taxon>
        <taxon>Cyanobacteriota</taxon>
        <taxon>Cyanophyceae</taxon>
        <taxon>Nostocales</taxon>
        <taxon>Aphanizomenonaceae</taxon>
        <taxon>Dolichospermum</taxon>
    </lineage>
</organism>